<dbReference type="InterPro" id="IPR036034">
    <property type="entry name" value="PDZ_sf"/>
</dbReference>
<dbReference type="EMBL" id="JAKLTR010000008">
    <property type="protein sequence ID" value="MCG2615440.1"/>
    <property type="molecule type" value="Genomic_DNA"/>
</dbReference>
<dbReference type="InterPro" id="IPR001478">
    <property type="entry name" value="PDZ"/>
</dbReference>
<dbReference type="Gene3D" id="2.60.40.3650">
    <property type="match status" value="1"/>
</dbReference>
<dbReference type="Pfam" id="PF05299">
    <property type="entry name" value="Peptidase_M61"/>
    <property type="match status" value="1"/>
</dbReference>
<keyword evidence="1" id="KW-0732">Signal</keyword>
<dbReference type="SUPFAM" id="SSF50156">
    <property type="entry name" value="PDZ domain-like"/>
    <property type="match status" value="1"/>
</dbReference>
<dbReference type="InterPro" id="IPR007963">
    <property type="entry name" value="Peptidase_M61_catalytic"/>
</dbReference>
<dbReference type="RefSeq" id="WP_237872995.1">
    <property type="nucleotide sequence ID" value="NZ_JAKLTR010000008.1"/>
</dbReference>
<evidence type="ECO:0000313" key="4">
    <source>
        <dbReference type="Proteomes" id="UP001165367"/>
    </source>
</evidence>
<dbReference type="Proteomes" id="UP001165367">
    <property type="component" value="Unassembled WGS sequence"/>
</dbReference>
<dbReference type="SMART" id="SM00228">
    <property type="entry name" value="PDZ"/>
    <property type="match status" value="1"/>
</dbReference>
<evidence type="ECO:0000256" key="1">
    <source>
        <dbReference type="SAM" id="SignalP"/>
    </source>
</evidence>
<dbReference type="Gene3D" id="2.30.42.10">
    <property type="match status" value="1"/>
</dbReference>
<reference evidence="3" key="1">
    <citation type="submission" date="2022-01" db="EMBL/GenBank/DDBJ databases">
        <authorList>
            <person name="Jo J.-H."/>
            <person name="Im W.-T."/>
        </authorList>
    </citation>
    <scope>NUCLEOTIDE SEQUENCE</scope>
    <source>
        <strain evidence="3">NA20</strain>
    </source>
</reference>
<feature type="chain" id="PRO_5045173513" description="PDZ domain-containing protein" evidence="1">
    <location>
        <begin position="22"/>
        <end position="600"/>
    </location>
</feature>
<gene>
    <name evidence="3" type="ORF">LZZ85_14165</name>
</gene>
<dbReference type="PIRSF" id="PIRSF016493">
    <property type="entry name" value="Glycyl_aminpptds"/>
    <property type="match status" value="1"/>
</dbReference>
<dbReference type="InterPro" id="IPR024191">
    <property type="entry name" value="Peptidase_M61"/>
</dbReference>
<sequence>MFYKRFYLFLFALALITPARGQSAQTDLKYTVSMPEPAKQVYKVKFECNGVNREWIDVKMPVWMPGYYQILNYADNVSHFHVQGQGTDTVKWERANFNTWRIYSNRAARLTITYDVKAIRNFVATNFLDEQRGFIAPTGTFMHVDGMLGQPVTVTIEPYGKWSRVATGLEPVPGKQYTYAATDFDVLYDSPILTGDLEELPSFTVKGVPHYFIGYKPGQFDRTAFISELKKVIEAAVDLMGDIPFKHYTFIAIGPGGGGIEHLNSTAISFDGTGMNNPESRKRMLSFLAHEYFHHYNAKRIRPIELGPFDYDKGSRTEMLWVAEGITSYYEAFLLKKAGITSEADVLKKFEHHILNYENKPGRLFQSVSQASYDTWADGPFGRTGDDVNKTISYYDKGPALAMLLDFRIRHESANKRSLDDVMRTLYKEYYQAKKRGYTPKEFRTVCEQAAGVPLGDFFEYIYTVKDVDYPKYLAYAGLKIDTAAKPAAGAWLGISGRERNDTLTISAVDWESPAWMAGIRPRQILKSIDGKPATMQSLRDIAGKTAGSIVNLQVIQDGTLKSFPVILSTNHTRSYAISRMPNANKLQAAILSSWLREGK</sequence>
<dbReference type="InterPro" id="IPR040756">
    <property type="entry name" value="Peptidase_M61_N"/>
</dbReference>
<proteinExistence type="predicted"/>
<evidence type="ECO:0000313" key="3">
    <source>
        <dbReference type="EMBL" id="MCG2615440.1"/>
    </source>
</evidence>
<dbReference type="SUPFAM" id="SSF55486">
    <property type="entry name" value="Metalloproteases ('zincins'), catalytic domain"/>
    <property type="match status" value="1"/>
</dbReference>
<dbReference type="InterPro" id="IPR027268">
    <property type="entry name" value="Peptidase_M4/M1_CTD_sf"/>
</dbReference>
<comment type="caution">
    <text evidence="3">The sequence shown here is derived from an EMBL/GenBank/DDBJ whole genome shotgun (WGS) entry which is preliminary data.</text>
</comment>
<keyword evidence="4" id="KW-1185">Reference proteome</keyword>
<name>A0ABS9KSX9_9BACT</name>
<dbReference type="Gene3D" id="1.10.390.10">
    <property type="entry name" value="Neutral Protease Domain 2"/>
    <property type="match status" value="1"/>
</dbReference>
<organism evidence="3 4">
    <name type="scientific">Terrimonas ginsenosidimutans</name>
    <dbReference type="NCBI Taxonomy" id="2908004"/>
    <lineage>
        <taxon>Bacteria</taxon>
        <taxon>Pseudomonadati</taxon>
        <taxon>Bacteroidota</taxon>
        <taxon>Chitinophagia</taxon>
        <taxon>Chitinophagales</taxon>
        <taxon>Chitinophagaceae</taxon>
        <taxon>Terrimonas</taxon>
    </lineage>
</organism>
<evidence type="ECO:0000259" key="2">
    <source>
        <dbReference type="SMART" id="SM00228"/>
    </source>
</evidence>
<feature type="domain" description="PDZ" evidence="2">
    <location>
        <begin position="491"/>
        <end position="559"/>
    </location>
</feature>
<feature type="signal peptide" evidence="1">
    <location>
        <begin position="1"/>
        <end position="21"/>
    </location>
</feature>
<protein>
    <recommendedName>
        <fullName evidence="2">PDZ domain-containing protein</fullName>
    </recommendedName>
</protein>
<dbReference type="Pfam" id="PF17899">
    <property type="entry name" value="Peptidase_M61_N"/>
    <property type="match status" value="1"/>
</dbReference>
<accession>A0ABS9KSX9</accession>